<keyword evidence="1" id="KW-0472">Membrane</keyword>
<feature type="transmembrane region" description="Helical" evidence="1">
    <location>
        <begin position="6"/>
        <end position="25"/>
    </location>
</feature>
<name>A0A4R7NFL5_9GAMM</name>
<comment type="caution">
    <text evidence="2">The sequence shown here is derived from an EMBL/GenBank/DDBJ whole genome shotgun (WGS) entry which is preliminary data.</text>
</comment>
<evidence type="ECO:0000256" key="1">
    <source>
        <dbReference type="SAM" id="Phobius"/>
    </source>
</evidence>
<dbReference type="Proteomes" id="UP000295380">
    <property type="component" value="Unassembled WGS sequence"/>
</dbReference>
<evidence type="ECO:0000313" key="2">
    <source>
        <dbReference type="EMBL" id="TDU19325.1"/>
    </source>
</evidence>
<dbReference type="EMBL" id="SOBR01000008">
    <property type="protein sequence ID" value="TDU19325.1"/>
    <property type="molecule type" value="Genomic_DNA"/>
</dbReference>
<protein>
    <submittedName>
        <fullName evidence="2">Uncharacterized protein</fullName>
    </submittedName>
</protein>
<evidence type="ECO:0000313" key="3">
    <source>
        <dbReference type="Proteomes" id="UP000295380"/>
    </source>
</evidence>
<dbReference type="RefSeq" id="WP_133698287.1">
    <property type="nucleotide sequence ID" value="NZ_SOBR01000008.1"/>
</dbReference>
<keyword evidence="1" id="KW-1133">Transmembrane helix</keyword>
<dbReference type="OrthoDB" id="7055392at2"/>
<accession>A0A4R7NFL5</accession>
<keyword evidence="3" id="KW-1185">Reference proteome</keyword>
<reference evidence="2 3" key="1">
    <citation type="submission" date="2019-03" db="EMBL/GenBank/DDBJ databases">
        <title>Genomic Encyclopedia of Type Strains, Phase IV (KMG-IV): sequencing the most valuable type-strain genomes for metagenomic binning, comparative biology and taxonomic classification.</title>
        <authorList>
            <person name="Goeker M."/>
        </authorList>
    </citation>
    <scope>NUCLEOTIDE SEQUENCE [LARGE SCALE GENOMIC DNA]</scope>
    <source>
        <strain evidence="2 3">DSM 6770</strain>
    </source>
</reference>
<dbReference type="AlphaFoldDB" id="A0A4R7NFL5"/>
<sequence length="310" mass="34487">MKGVSFMVFVAPIIVLFIAIVWIGVAIVGKNFNAKDLVFSYTALAAAFVMFSLNLGFSLKNEESTHVVQPHLILTQNCVDVYSELKTKSDFVVFNRKKLSSSLNLKEASDKAGLPQFFDDESAIFNKKLVEFLRVSVVGHLLSEYSDWNPDVKTFRGKKQVQFNNSEEGAGQNSYYSFPQLENALSIEVEDFDISKVVGITNGLTLPPNTVISSSGENLIFENPHARIEIDFEVEDGMIFAVPSYTGSTLRLDQRDPSQVVVNIQSNIRVLVSQKKQRSGSPERPKYEAWASQIVDTIRAGFSPEIAQNA</sequence>
<gene>
    <name evidence="2" type="ORF">C8E00_108114</name>
</gene>
<proteinExistence type="predicted"/>
<organism evidence="2 3">
    <name type="scientific">Chromohalobacter marismortui</name>
    <dbReference type="NCBI Taxonomy" id="42055"/>
    <lineage>
        <taxon>Bacteria</taxon>
        <taxon>Pseudomonadati</taxon>
        <taxon>Pseudomonadota</taxon>
        <taxon>Gammaproteobacteria</taxon>
        <taxon>Oceanospirillales</taxon>
        <taxon>Halomonadaceae</taxon>
        <taxon>Chromohalobacter</taxon>
    </lineage>
</organism>
<keyword evidence="1" id="KW-0812">Transmembrane</keyword>
<feature type="transmembrane region" description="Helical" evidence="1">
    <location>
        <begin position="37"/>
        <end position="57"/>
    </location>
</feature>